<dbReference type="Gene3D" id="3.40.630.30">
    <property type="match status" value="1"/>
</dbReference>
<keyword evidence="5" id="KW-1185">Reference proteome</keyword>
<dbReference type="AlphaFoldDB" id="A0A3D9KKX9"/>
<evidence type="ECO:0000256" key="1">
    <source>
        <dbReference type="ARBA" id="ARBA00022679"/>
    </source>
</evidence>
<dbReference type="CDD" id="cd04301">
    <property type="entry name" value="NAT_SF"/>
    <property type="match status" value="1"/>
</dbReference>
<keyword evidence="2" id="KW-0012">Acyltransferase</keyword>
<dbReference type="SUPFAM" id="SSF55729">
    <property type="entry name" value="Acyl-CoA N-acyltransferases (Nat)"/>
    <property type="match status" value="1"/>
</dbReference>
<comment type="caution">
    <text evidence="4">The sequence shown here is derived from an EMBL/GenBank/DDBJ whole genome shotgun (WGS) entry which is preliminary data.</text>
</comment>
<feature type="domain" description="N-acetyltransferase" evidence="3">
    <location>
        <begin position="2"/>
        <end position="151"/>
    </location>
</feature>
<evidence type="ECO:0000259" key="3">
    <source>
        <dbReference type="PROSITE" id="PS51186"/>
    </source>
</evidence>
<dbReference type="PANTHER" id="PTHR43800">
    <property type="entry name" value="PEPTIDYL-LYSINE N-ACETYLTRANSFERASE YJAB"/>
    <property type="match status" value="1"/>
</dbReference>
<dbReference type="InterPro" id="IPR000182">
    <property type="entry name" value="GNAT_dom"/>
</dbReference>
<proteinExistence type="predicted"/>
<dbReference type="RefSeq" id="WP_116059674.1">
    <property type="nucleotide sequence ID" value="NZ_QRDZ01000003.1"/>
</dbReference>
<reference evidence="4 5" key="1">
    <citation type="submission" date="2018-07" db="EMBL/GenBank/DDBJ databases">
        <title>Genomic Encyclopedia of Type Strains, Phase III (KMG-III): the genomes of soil and plant-associated and newly described type strains.</title>
        <authorList>
            <person name="Whitman W."/>
        </authorList>
    </citation>
    <scope>NUCLEOTIDE SEQUENCE [LARGE SCALE GENOMIC DNA]</scope>
    <source>
        <strain evidence="4 5">CECT 7287</strain>
    </source>
</reference>
<dbReference type="PROSITE" id="PS51186">
    <property type="entry name" value="GNAT"/>
    <property type="match status" value="1"/>
</dbReference>
<protein>
    <submittedName>
        <fullName evidence="4">N-acetylglutamate synthase-like GNAT family acetyltransferase</fullName>
    </submittedName>
</protein>
<organism evidence="4 5">
    <name type="scientific">Cohnella phaseoli</name>
    <dbReference type="NCBI Taxonomy" id="456490"/>
    <lineage>
        <taxon>Bacteria</taxon>
        <taxon>Bacillati</taxon>
        <taxon>Bacillota</taxon>
        <taxon>Bacilli</taxon>
        <taxon>Bacillales</taxon>
        <taxon>Paenibacillaceae</taxon>
        <taxon>Cohnella</taxon>
    </lineage>
</organism>
<dbReference type="GO" id="GO:0016747">
    <property type="term" value="F:acyltransferase activity, transferring groups other than amino-acyl groups"/>
    <property type="evidence" value="ECO:0007669"/>
    <property type="project" value="InterPro"/>
</dbReference>
<name>A0A3D9KKX9_9BACL</name>
<dbReference type="Proteomes" id="UP000256977">
    <property type="component" value="Unassembled WGS sequence"/>
</dbReference>
<evidence type="ECO:0000256" key="2">
    <source>
        <dbReference type="ARBA" id="ARBA00023315"/>
    </source>
</evidence>
<evidence type="ECO:0000313" key="5">
    <source>
        <dbReference type="Proteomes" id="UP000256977"/>
    </source>
</evidence>
<keyword evidence="1 4" id="KW-0808">Transferase</keyword>
<evidence type="ECO:0000313" key="4">
    <source>
        <dbReference type="EMBL" id="RED86564.1"/>
    </source>
</evidence>
<accession>A0A3D9KKX9</accession>
<sequence>MPTITRANKADLPEILRLQYAAYQSEAEIYDDYMIQPLTQTLEQLEREAEEWIVFKAELSGRIVGSVRVRPGEGQCTIGKLIVHPDVQNRGVGKRLMKAVEDSFPDVNTIELFTGHRSERNIQFYSKLGYEIFKEEEVNDRLILVYFRKEL</sequence>
<dbReference type="Pfam" id="PF00583">
    <property type="entry name" value="Acetyltransf_1"/>
    <property type="match status" value="1"/>
</dbReference>
<dbReference type="OrthoDB" id="9788755at2"/>
<dbReference type="EMBL" id="QRDZ01000003">
    <property type="protein sequence ID" value="RED86564.1"/>
    <property type="molecule type" value="Genomic_DNA"/>
</dbReference>
<dbReference type="InterPro" id="IPR016181">
    <property type="entry name" value="Acyl_CoA_acyltransferase"/>
</dbReference>
<gene>
    <name evidence="4" type="ORF">DFP98_103419</name>
</gene>
<dbReference type="PANTHER" id="PTHR43800:SF1">
    <property type="entry name" value="PEPTIDYL-LYSINE N-ACETYLTRANSFERASE YJAB"/>
    <property type="match status" value="1"/>
</dbReference>